<dbReference type="Gene3D" id="1.20.5.110">
    <property type="match status" value="2"/>
</dbReference>
<reference evidence="2 3" key="1">
    <citation type="submission" date="2020-08" db="EMBL/GenBank/DDBJ databases">
        <title>Genome public.</title>
        <authorList>
            <person name="Liu C."/>
            <person name="Sun Q."/>
        </authorList>
    </citation>
    <scope>NUCLEOTIDE SEQUENCE [LARGE SCALE GENOMIC DNA]</scope>
    <source>
        <strain evidence="2 3">M29</strain>
    </source>
</reference>
<keyword evidence="1" id="KW-0175">Coiled coil</keyword>
<evidence type="ECO:0008006" key="4">
    <source>
        <dbReference type="Google" id="ProtNLM"/>
    </source>
</evidence>
<comment type="caution">
    <text evidence="2">The sequence shown here is derived from an EMBL/GenBank/DDBJ whole genome shotgun (WGS) entry which is preliminary data.</text>
</comment>
<dbReference type="SUPFAM" id="SSF57997">
    <property type="entry name" value="Tropomyosin"/>
    <property type="match status" value="1"/>
</dbReference>
<protein>
    <recommendedName>
        <fullName evidence="4">t-SNARE coiled-coil homology domain-containing protein</fullName>
    </recommendedName>
</protein>
<sequence>MVTDREILEAVLAEVRGLGTRMDGLESRMDGLDSRMDGLDSRMDGLDARMDGLDSRMERMEKRQERFEEETRDNFADLRLHLENITDRNLSILAENHLNLINKMDVSATWMNRIMINEVKINTLADQVNRLQLKHS</sequence>
<proteinExistence type="predicted"/>
<dbReference type="Proteomes" id="UP000649826">
    <property type="component" value="Unassembled WGS sequence"/>
</dbReference>
<evidence type="ECO:0000313" key="2">
    <source>
        <dbReference type="EMBL" id="MBC5778860.1"/>
    </source>
</evidence>
<dbReference type="EMBL" id="JACOQG010000004">
    <property type="protein sequence ID" value="MBC5778860.1"/>
    <property type="molecule type" value="Genomic_DNA"/>
</dbReference>
<evidence type="ECO:0000256" key="1">
    <source>
        <dbReference type="SAM" id="Coils"/>
    </source>
</evidence>
<accession>A0ABR7IFS7</accession>
<name>A0ABR7IFS7_9FIRM</name>
<feature type="coiled-coil region" evidence="1">
    <location>
        <begin position="22"/>
        <end position="70"/>
    </location>
</feature>
<keyword evidence="3" id="KW-1185">Reference proteome</keyword>
<gene>
    <name evidence="2" type="ORF">H8Z82_04130</name>
</gene>
<organism evidence="2 3">
    <name type="scientific">Blautia difficilis</name>
    <dbReference type="NCBI Taxonomy" id="2763027"/>
    <lineage>
        <taxon>Bacteria</taxon>
        <taxon>Bacillati</taxon>
        <taxon>Bacillota</taxon>
        <taxon>Clostridia</taxon>
        <taxon>Lachnospirales</taxon>
        <taxon>Lachnospiraceae</taxon>
        <taxon>Blautia</taxon>
    </lineage>
</organism>
<evidence type="ECO:0000313" key="3">
    <source>
        <dbReference type="Proteomes" id="UP000649826"/>
    </source>
</evidence>
<dbReference type="RefSeq" id="WP_186994353.1">
    <property type="nucleotide sequence ID" value="NZ_JACOQG010000004.1"/>
</dbReference>